<dbReference type="AlphaFoldDB" id="A0A1B0C3R1"/>
<dbReference type="EMBL" id="JXJN01025092">
    <property type="status" value="NOT_ANNOTATED_CDS"/>
    <property type="molecule type" value="Genomic_DNA"/>
</dbReference>
<evidence type="ECO:0000313" key="1">
    <source>
        <dbReference type="EnsemblMetazoa" id="GPPI048308-PA"/>
    </source>
</evidence>
<name>A0A1B0C3R1_9MUSC</name>
<keyword evidence="2" id="KW-1185">Reference proteome</keyword>
<reference evidence="1" key="2">
    <citation type="submission" date="2020-05" db="UniProtKB">
        <authorList>
            <consortium name="EnsemblMetazoa"/>
        </authorList>
    </citation>
    <scope>IDENTIFICATION</scope>
    <source>
        <strain evidence="1">IAEA</strain>
    </source>
</reference>
<dbReference type="VEuPathDB" id="VectorBase:GPPI048308"/>
<organism evidence="1 2">
    <name type="scientific">Glossina palpalis gambiensis</name>
    <dbReference type="NCBI Taxonomy" id="67801"/>
    <lineage>
        <taxon>Eukaryota</taxon>
        <taxon>Metazoa</taxon>
        <taxon>Ecdysozoa</taxon>
        <taxon>Arthropoda</taxon>
        <taxon>Hexapoda</taxon>
        <taxon>Insecta</taxon>
        <taxon>Pterygota</taxon>
        <taxon>Neoptera</taxon>
        <taxon>Endopterygota</taxon>
        <taxon>Diptera</taxon>
        <taxon>Brachycera</taxon>
        <taxon>Muscomorpha</taxon>
        <taxon>Hippoboscoidea</taxon>
        <taxon>Glossinidae</taxon>
        <taxon>Glossina</taxon>
    </lineage>
</organism>
<accession>A0A1B0C3R1</accession>
<evidence type="ECO:0000313" key="2">
    <source>
        <dbReference type="Proteomes" id="UP000092460"/>
    </source>
</evidence>
<reference evidence="2" key="1">
    <citation type="submission" date="2015-01" db="EMBL/GenBank/DDBJ databases">
        <authorList>
            <person name="Aksoy S."/>
            <person name="Warren W."/>
            <person name="Wilson R.K."/>
        </authorList>
    </citation>
    <scope>NUCLEOTIDE SEQUENCE [LARGE SCALE GENOMIC DNA]</scope>
    <source>
        <strain evidence="2">IAEA</strain>
    </source>
</reference>
<protein>
    <submittedName>
        <fullName evidence="1">Uncharacterized protein</fullName>
    </submittedName>
</protein>
<dbReference type="EnsemblMetazoa" id="GPPI048308-RA">
    <property type="protein sequence ID" value="GPPI048308-PA"/>
    <property type="gene ID" value="GPPI048308"/>
</dbReference>
<dbReference type="Proteomes" id="UP000092460">
    <property type="component" value="Unassembled WGS sequence"/>
</dbReference>
<proteinExistence type="predicted"/>
<sequence length="84" mass="9284">MNARHPLAKCKFRDEIEYKLLQSPNIQSNVKFLISYSSGIRRYPGGGDGDCRFVAELILPKDDCDADGHIGEKLVTASRILSSG</sequence>